<keyword evidence="4" id="KW-1185">Reference proteome</keyword>
<evidence type="ECO:0000256" key="1">
    <source>
        <dbReference type="ARBA" id="ARBA00023049"/>
    </source>
</evidence>
<feature type="domain" description="Peptidoglycan binding-like" evidence="2">
    <location>
        <begin position="83"/>
        <end position="128"/>
    </location>
</feature>
<dbReference type="InterPro" id="IPR036365">
    <property type="entry name" value="PGBD-like_sf"/>
</dbReference>
<keyword evidence="1" id="KW-0482">Metalloprotease</keyword>
<evidence type="ECO:0000313" key="3">
    <source>
        <dbReference type="EMBL" id="KAK8778400.1"/>
    </source>
</evidence>
<dbReference type="Pfam" id="PF01471">
    <property type="entry name" value="PG_binding_1"/>
    <property type="match status" value="1"/>
</dbReference>
<dbReference type="InterPro" id="IPR002477">
    <property type="entry name" value="Peptidoglycan-bd-like"/>
</dbReference>
<dbReference type="AlphaFoldDB" id="A0AAQ4EUK2"/>
<reference evidence="3 4" key="1">
    <citation type="journal article" date="2023" name="Arcadia Sci">
        <title>De novo assembly of a long-read Amblyomma americanum tick genome.</title>
        <authorList>
            <person name="Chou S."/>
            <person name="Poskanzer K.E."/>
            <person name="Rollins M."/>
            <person name="Thuy-Boun P.S."/>
        </authorList>
    </citation>
    <scope>NUCLEOTIDE SEQUENCE [LARGE SCALE GENOMIC DNA]</scope>
    <source>
        <strain evidence="3">F_SG_1</strain>
        <tissue evidence="3">Salivary glands</tissue>
    </source>
</reference>
<protein>
    <recommendedName>
        <fullName evidence="2">Peptidoglycan binding-like domain-containing protein</fullName>
    </recommendedName>
</protein>
<keyword evidence="1" id="KW-0378">Hydrolase</keyword>
<organism evidence="3 4">
    <name type="scientific">Amblyomma americanum</name>
    <name type="common">Lone star tick</name>
    <dbReference type="NCBI Taxonomy" id="6943"/>
    <lineage>
        <taxon>Eukaryota</taxon>
        <taxon>Metazoa</taxon>
        <taxon>Ecdysozoa</taxon>
        <taxon>Arthropoda</taxon>
        <taxon>Chelicerata</taxon>
        <taxon>Arachnida</taxon>
        <taxon>Acari</taxon>
        <taxon>Parasitiformes</taxon>
        <taxon>Ixodida</taxon>
        <taxon>Ixodoidea</taxon>
        <taxon>Ixodidae</taxon>
        <taxon>Amblyomminae</taxon>
        <taxon>Amblyomma</taxon>
    </lineage>
</organism>
<sequence length="131" mass="14487">MRRRELVAVDACRLLLSTMPLLPALVLLVASSPLFAGAASDSSDMAMARSRSPSSPLRPWRFTLVQLCLEPFLAQLKCRRQARQNYLEKFGYIAPTKNGTAALRSQEALVDAVKEFQRFAGLRVTGELPPP</sequence>
<evidence type="ECO:0000259" key="2">
    <source>
        <dbReference type="Pfam" id="PF01471"/>
    </source>
</evidence>
<name>A0AAQ4EUK2_AMBAM</name>
<keyword evidence="1" id="KW-0645">Protease</keyword>
<dbReference type="EMBL" id="JARKHS020010803">
    <property type="protein sequence ID" value="KAK8778400.1"/>
    <property type="molecule type" value="Genomic_DNA"/>
</dbReference>
<comment type="caution">
    <text evidence="3">The sequence shown here is derived from an EMBL/GenBank/DDBJ whole genome shotgun (WGS) entry which is preliminary data.</text>
</comment>
<proteinExistence type="predicted"/>
<dbReference type="Proteomes" id="UP001321473">
    <property type="component" value="Unassembled WGS sequence"/>
</dbReference>
<accession>A0AAQ4EUK2</accession>
<dbReference type="Gene3D" id="1.10.101.10">
    <property type="entry name" value="PGBD-like superfamily/PGBD"/>
    <property type="match status" value="1"/>
</dbReference>
<gene>
    <name evidence="3" type="ORF">V5799_020259</name>
</gene>
<dbReference type="InterPro" id="IPR036366">
    <property type="entry name" value="PGBDSf"/>
</dbReference>
<evidence type="ECO:0000313" key="4">
    <source>
        <dbReference type="Proteomes" id="UP001321473"/>
    </source>
</evidence>
<dbReference type="SUPFAM" id="SSF47090">
    <property type="entry name" value="PGBD-like"/>
    <property type="match status" value="1"/>
</dbReference>
<dbReference type="GO" id="GO:0008237">
    <property type="term" value="F:metallopeptidase activity"/>
    <property type="evidence" value="ECO:0007669"/>
    <property type="project" value="UniProtKB-KW"/>
</dbReference>